<dbReference type="PANTHER" id="PTHR11200">
    <property type="entry name" value="INOSITOL 5-PHOSPHATASE"/>
    <property type="match status" value="1"/>
</dbReference>
<gene>
    <name evidence="2" type="ORF">GCK32_009383</name>
</gene>
<name>A0AAN8IGQ3_TRICO</name>
<dbReference type="InterPro" id="IPR036691">
    <property type="entry name" value="Endo/exonu/phosph_ase_sf"/>
</dbReference>
<evidence type="ECO:0000313" key="3">
    <source>
        <dbReference type="Proteomes" id="UP001331761"/>
    </source>
</evidence>
<evidence type="ECO:0000259" key="1">
    <source>
        <dbReference type="SMART" id="SM00128"/>
    </source>
</evidence>
<proteinExistence type="predicted"/>
<dbReference type="GO" id="GO:0004439">
    <property type="term" value="F:phosphatidylinositol-4,5-bisphosphate 5-phosphatase activity"/>
    <property type="evidence" value="ECO:0007669"/>
    <property type="project" value="TreeGrafter"/>
</dbReference>
<feature type="domain" description="Inositol polyphosphate-related phosphatase" evidence="1">
    <location>
        <begin position="1"/>
        <end position="185"/>
    </location>
</feature>
<dbReference type="GO" id="GO:0098793">
    <property type="term" value="C:presynapse"/>
    <property type="evidence" value="ECO:0007669"/>
    <property type="project" value="GOC"/>
</dbReference>
<dbReference type="Gene3D" id="3.60.10.10">
    <property type="entry name" value="Endonuclease/exonuclease/phosphatase"/>
    <property type="match status" value="1"/>
</dbReference>
<dbReference type="InterPro" id="IPR000300">
    <property type="entry name" value="IPPc"/>
</dbReference>
<feature type="non-terminal residue" evidence="2">
    <location>
        <position position="204"/>
    </location>
</feature>
<dbReference type="Proteomes" id="UP001331761">
    <property type="component" value="Unassembled WGS sequence"/>
</dbReference>
<dbReference type="GO" id="GO:0046856">
    <property type="term" value="P:phosphatidylinositol dephosphorylation"/>
    <property type="evidence" value="ECO:0007669"/>
    <property type="project" value="InterPro"/>
</dbReference>
<organism evidence="2 3">
    <name type="scientific">Trichostrongylus colubriformis</name>
    <name type="common">Black scour worm</name>
    <dbReference type="NCBI Taxonomy" id="6319"/>
    <lineage>
        <taxon>Eukaryota</taxon>
        <taxon>Metazoa</taxon>
        <taxon>Ecdysozoa</taxon>
        <taxon>Nematoda</taxon>
        <taxon>Chromadorea</taxon>
        <taxon>Rhabditida</taxon>
        <taxon>Rhabditina</taxon>
        <taxon>Rhabditomorpha</taxon>
        <taxon>Strongyloidea</taxon>
        <taxon>Trichostrongylidae</taxon>
        <taxon>Trichostrongylus</taxon>
    </lineage>
</organism>
<dbReference type="EMBL" id="WIXE01021114">
    <property type="protein sequence ID" value="KAK5968672.1"/>
    <property type="molecule type" value="Genomic_DNA"/>
</dbReference>
<dbReference type="Pfam" id="PF22669">
    <property type="entry name" value="Exo_endo_phos2"/>
    <property type="match status" value="1"/>
</dbReference>
<reference evidence="2 3" key="1">
    <citation type="submission" date="2019-10" db="EMBL/GenBank/DDBJ databases">
        <title>Assembly and Annotation for the nematode Trichostrongylus colubriformis.</title>
        <authorList>
            <person name="Martin J."/>
        </authorList>
    </citation>
    <scope>NUCLEOTIDE SEQUENCE [LARGE SCALE GENOMIC DNA]</scope>
    <source>
        <strain evidence="2">G859</strain>
        <tissue evidence="2">Whole worm</tissue>
    </source>
</reference>
<dbReference type="PANTHER" id="PTHR11200:SF295">
    <property type="entry name" value="INOSITOL POLYPHOSPHATE 5-PHOSPHATASE"/>
    <property type="match status" value="1"/>
</dbReference>
<sequence length="204" mass="23375">MDWRAVIVTYNVNMQRGDEDDIEKLLAPSIAVKPSLLVIGMQPVGKVKTVFILCQQFLVPLSGATFWLGDLNFRVEQKEPEEVEELVRAKAFVQLLNTSDQLKQAMRQKEAFDGFEEQPISFPPTYRFYVGSTEYDLKRTPSWCDRILYTGDIIKPVSYISNENVLVSDHLPVQGVFDLEVPTSNTSNWDVLFEHLPPWYTTVP</sequence>
<protein>
    <recommendedName>
        <fullName evidence="1">Inositol polyphosphate-related phosphatase domain-containing protein</fullName>
    </recommendedName>
</protein>
<accession>A0AAN8IGQ3</accession>
<dbReference type="AlphaFoldDB" id="A0AAN8IGQ3"/>
<comment type="caution">
    <text evidence="2">The sequence shown here is derived from an EMBL/GenBank/DDBJ whole genome shotgun (WGS) entry which is preliminary data.</text>
</comment>
<dbReference type="SMART" id="SM00128">
    <property type="entry name" value="IPPc"/>
    <property type="match status" value="1"/>
</dbReference>
<dbReference type="InterPro" id="IPR046985">
    <property type="entry name" value="IP5"/>
</dbReference>
<evidence type="ECO:0000313" key="2">
    <source>
        <dbReference type="EMBL" id="KAK5968672.1"/>
    </source>
</evidence>
<dbReference type="SUPFAM" id="SSF56219">
    <property type="entry name" value="DNase I-like"/>
    <property type="match status" value="1"/>
</dbReference>
<dbReference type="GO" id="GO:0048488">
    <property type="term" value="P:synaptic vesicle endocytosis"/>
    <property type="evidence" value="ECO:0007669"/>
    <property type="project" value="TreeGrafter"/>
</dbReference>
<keyword evidence="3" id="KW-1185">Reference proteome</keyword>